<comment type="caution">
    <text evidence="1">The sequence shown here is derived from an EMBL/GenBank/DDBJ whole genome shotgun (WGS) entry which is preliminary data.</text>
</comment>
<evidence type="ECO:0000313" key="2">
    <source>
        <dbReference type="Proteomes" id="UP000663827"/>
    </source>
</evidence>
<dbReference type="InterPro" id="IPR051750">
    <property type="entry name" value="Trans-sulfuration_enzymes"/>
</dbReference>
<dbReference type="EMBL" id="CAJNJQ010002431">
    <property type="protein sequence ID" value="CAE7175426.1"/>
    <property type="molecule type" value="Genomic_DNA"/>
</dbReference>
<reference evidence="1" key="1">
    <citation type="submission" date="2021-01" db="EMBL/GenBank/DDBJ databases">
        <authorList>
            <person name="Kaushik A."/>
        </authorList>
    </citation>
    <scope>NUCLEOTIDE SEQUENCE</scope>
    <source>
        <strain evidence="1">AG5</strain>
    </source>
</reference>
<accession>A0A8H3E520</accession>
<dbReference type="PANTHER" id="PTHR42699:SF1">
    <property type="entry name" value="CYSTATHIONINE GAMMA-SYNTHASE-RELATED"/>
    <property type="match status" value="1"/>
</dbReference>
<protein>
    <submittedName>
        <fullName evidence="1">Uncharacterized protein</fullName>
    </submittedName>
</protein>
<gene>
    <name evidence="1" type="ORF">RDB_LOCUS110807</name>
</gene>
<dbReference type="GO" id="GO:0003962">
    <property type="term" value="F:cystathionine gamma-synthase activity"/>
    <property type="evidence" value="ECO:0007669"/>
    <property type="project" value="TreeGrafter"/>
</dbReference>
<proteinExistence type="predicted"/>
<sequence>MLNTEYMPTSSNVLGTPIPFLPHAISVSLPTWDDNVAYVEGDQRVVDAMATGYPRFFIHRDIQALAGICETKFGQPGEKCFLFPSDYTADAFRQFMINHPSVPPSPIPVRLVEYAISGKGTDPLELHIALFQADAFSLGNEFWQHTGLGISSRFASTALNLFAQKESIRRPTSLSTAPDLKTLTSPRNAKETRCWLKPRFARG</sequence>
<dbReference type="GO" id="GO:0019346">
    <property type="term" value="P:transsulfuration"/>
    <property type="evidence" value="ECO:0007669"/>
    <property type="project" value="TreeGrafter"/>
</dbReference>
<evidence type="ECO:0000313" key="1">
    <source>
        <dbReference type="EMBL" id="CAE7175426.1"/>
    </source>
</evidence>
<organism evidence="1 2">
    <name type="scientific">Rhizoctonia solani</name>
    <dbReference type="NCBI Taxonomy" id="456999"/>
    <lineage>
        <taxon>Eukaryota</taxon>
        <taxon>Fungi</taxon>
        <taxon>Dikarya</taxon>
        <taxon>Basidiomycota</taxon>
        <taxon>Agaricomycotina</taxon>
        <taxon>Agaricomycetes</taxon>
        <taxon>Cantharellales</taxon>
        <taxon>Ceratobasidiaceae</taxon>
        <taxon>Rhizoctonia</taxon>
    </lineage>
</organism>
<dbReference type="PANTHER" id="PTHR42699">
    <property type="match status" value="1"/>
</dbReference>
<name>A0A8H3E520_9AGAM</name>
<dbReference type="AlphaFoldDB" id="A0A8H3E520"/>
<dbReference type="Proteomes" id="UP000663827">
    <property type="component" value="Unassembled WGS sequence"/>
</dbReference>